<dbReference type="SUPFAM" id="SSF49899">
    <property type="entry name" value="Concanavalin A-like lectins/glucanases"/>
    <property type="match status" value="1"/>
</dbReference>
<proteinExistence type="predicted"/>
<protein>
    <recommendedName>
        <fullName evidence="3">Concanavalin A-like lectin/glucanase superfamily protein</fullName>
    </recommendedName>
</protein>
<comment type="caution">
    <text evidence="1">The sequence shown here is derived from an EMBL/GenBank/DDBJ whole genome shotgun (WGS) entry which is preliminary data.</text>
</comment>
<name>A0ABU7LBS0_9NOCA</name>
<evidence type="ECO:0008006" key="3">
    <source>
        <dbReference type="Google" id="ProtNLM"/>
    </source>
</evidence>
<reference evidence="1 2" key="1">
    <citation type="submission" date="2023-07" db="EMBL/GenBank/DDBJ databases">
        <authorList>
            <person name="Girao M."/>
            <person name="Carvalho M.F."/>
        </authorList>
    </citation>
    <scope>NUCLEOTIDE SEQUENCE [LARGE SCALE GENOMIC DNA]</scope>
    <source>
        <strain evidence="1 2">YIM65754</strain>
    </source>
</reference>
<dbReference type="EMBL" id="JAUTXY010000006">
    <property type="protein sequence ID" value="MEE2058989.1"/>
    <property type="molecule type" value="Genomic_DNA"/>
</dbReference>
<dbReference type="InterPro" id="IPR013320">
    <property type="entry name" value="ConA-like_dom_sf"/>
</dbReference>
<organism evidence="1 2">
    <name type="scientific">Rhodococcus artemisiae</name>
    <dbReference type="NCBI Taxonomy" id="714159"/>
    <lineage>
        <taxon>Bacteria</taxon>
        <taxon>Bacillati</taxon>
        <taxon>Actinomycetota</taxon>
        <taxon>Actinomycetes</taxon>
        <taxon>Mycobacteriales</taxon>
        <taxon>Nocardiaceae</taxon>
        <taxon>Rhodococcus</taxon>
    </lineage>
</organism>
<dbReference type="Gene3D" id="2.60.120.200">
    <property type="match status" value="1"/>
</dbReference>
<dbReference type="RefSeq" id="WP_330134218.1">
    <property type="nucleotide sequence ID" value="NZ_JAUTXY010000006.1"/>
</dbReference>
<accession>A0ABU7LBS0</accession>
<gene>
    <name evidence="1" type="ORF">Q7514_15820</name>
</gene>
<sequence length="308" mass="32075">MAKKLISFDDAASSGTGLPDAVETVLHNTYVRPTDSVITGKIDEDEADLRYAPASLANKILISSVDPGAVPDGTIWVQPTITESVLDTLSGLSARWKPDALTAGNGSEVTSFAPTVGAWTSPLVASSGVAPTLAHSALNGRKVLSFNGTNQYMDLDHEDITGPSTIFIVCDLQTAGSAGGRAVASMTSGSFRSIRLSSNGTTGGMLSSGSAPNSIYDSWTSTSGWRIIAAVFDGASSALYRHKRTPITGTTNIVNQADLRLGRGPAASSEYSRIDIADLAIVNRACTDTEVKDVLEELADLYGQTLGA</sequence>
<keyword evidence="2" id="KW-1185">Reference proteome</keyword>
<dbReference type="Proteomes" id="UP001336020">
    <property type="component" value="Unassembled WGS sequence"/>
</dbReference>
<evidence type="ECO:0000313" key="2">
    <source>
        <dbReference type="Proteomes" id="UP001336020"/>
    </source>
</evidence>
<evidence type="ECO:0000313" key="1">
    <source>
        <dbReference type="EMBL" id="MEE2058989.1"/>
    </source>
</evidence>